<comment type="caution">
    <text evidence="2">The sequence shown here is derived from an EMBL/GenBank/DDBJ whole genome shotgun (WGS) entry which is preliminary data.</text>
</comment>
<reference evidence="2" key="1">
    <citation type="submission" date="2018-11" db="EMBL/GenBank/DDBJ databases">
        <authorList>
            <consortium name="Pathogen Informatics"/>
        </authorList>
    </citation>
    <scope>NUCLEOTIDE SEQUENCE</scope>
</reference>
<dbReference type="EMBL" id="CAAALY010057336">
    <property type="protein sequence ID" value="VEL22598.1"/>
    <property type="molecule type" value="Genomic_DNA"/>
</dbReference>
<gene>
    <name evidence="2" type="ORF">PXEA_LOCUS16038</name>
</gene>
<evidence type="ECO:0000313" key="2">
    <source>
        <dbReference type="EMBL" id="VEL22598.1"/>
    </source>
</evidence>
<dbReference type="AlphaFoldDB" id="A0A448WXC4"/>
<feature type="region of interest" description="Disordered" evidence="1">
    <location>
        <begin position="73"/>
        <end position="106"/>
    </location>
</feature>
<keyword evidence="3" id="KW-1185">Reference proteome</keyword>
<protein>
    <submittedName>
        <fullName evidence="2">Uncharacterized protein</fullName>
    </submittedName>
</protein>
<organism evidence="2 3">
    <name type="scientific">Protopolystoma xenopodis</name>
    <dbReference type="NCBI Taxonomy" id="117903"/>
    <lineage>
        <taxon>Eukaryota</taxon>
        <taxon>Metazoa</taxon>
        <taxon>Spiralia</taxon>
        <taxon>Lophotrochozoa</taxon>
        <taxon>Platyhelminthes</taxon>
        <taxon>Monogenea</taxon>
        <taxon>Polyopisthocotylea</taxon>
        <taxon>Polystomatidea</taxon>
        <taxon>Polystomatidae</taxon>
        <taxon>Protopolystoma</taxon>
    </lineage>
</organism>
<name>A0A448WXC4_9PLAT</name>
<evidence type="ECO:0000313" key="3">
    <source>
        <dbReference type="Proteomes" id="UP000784294"/>
    </source>
</evidence>
<proteinExistence type="predicted"/>
<accession>A0A448WXC4</accession>
<sequence>MGSAWRPDLLPVAARGGTTCMSTNGRLAIGSSRRRRQTKAVREERSGSCGNELYFNKIRGYMVHGGGGEEVVNGKRATSNVSSARRRSTAVPELTTASSGRGGKKNYVPKNLARNAETNGLEANVASKVLLKNRRQNGRLTVECTKTETATFSKKITPLRGLLPSSRVAGRFAEHFLERLGRNKEMRLASKKIFSTKLPLHVARLTAHIH</sequence>
<evidence type="ECO:0000256" key="1">
    <source>
        <dbReference type="SAM" id="MobiDB-lite"/>
    </source>
</evidence>
<dbReference type="Proteomes" id="UP000784294">
    <property type="component" value="Unassembled WGS sequence"/>
</dbReference>